<dbReference type="HOGENOM" id="CLU_2632184_0_0_6"/>
<reference evidence="1 2" key="1">
    <citation type="journal article" date="2010" name="J. Bacteriol.">
        <title>Complete genome sequence of Enterobacter cloacae subsp. cloacae type strain ATCC 13047.</title>
        <authorList>
            <person name="Ren Y."/>
            <person name="Ren Y."/>
            <person name="Zhou Z."/>
            <person name="Guo X."/>
            <person name="Li Y."/>
            <person name="Feng L."/>
            <person name="Wang L."/>
        </authorList>
    </citation>
    <scope>NUCLEOTIDE SEQUENCE [LARGE SCALE GENOMIC DNA]</scope>
    <source>
        <strain evidence="2">ATCC 13047 / DSM 30054 / NBRC 13535 / NCTC 10005 / WDCM 00083 / NCDC 279-56</strain>
    </source>
</reference>
<evidence type="ECO:0000313" key="1">
    <source>
        <dbReference type="EMBL" id="ADF62020.1"/>
    </source>
</evidence>
<accession>A0A0H3CK88</accession>
<sequence>MLIKASPERGYFFTHRKVNYVTHKVYIMEKKNKDIPVSIRITAEQAEAIQKMLVDTGKAKNRSAGIQYLITQMMIQG</sequence>
<dbReference type="Proteomes" id="UP000002363">
    <property type="component" value="Chromosome"/>
</dbReference>
<keyword evidence="2" id="KW-1185">Reference proteome</keyword>
<dbReference type="EMBL" id="CP001918">
    <property type="protein sequence ID" value="ADF62020.1"/>
    <property type="molecule type" value="Genomic_DNA"/>
</dbReference>
<dbReference type="EnsemblBacteria" id="ADF62020">
    <property type="protein sequence ID" value="ADF62020"/>
    <property type="gene ID" value="ECL_02477"/>
</dbReference>
<dbReference type="AlphaFoldDB" id="A0A0H3CK88"/>
<proteinExistence type="predicted"/>
<dbReference type="KEGG" id="enc:ECL_02477"/>
<protein>
    <submittedName>
        <fullName evidence="1">Uncharacterized protein</fullName>
    </submittedName>
</protein>
<name>A0A0H3CK88_ENTCC</name>
<organism evidence="1 2">
    <name type="scientific">Enterobacter cloacae subsp. cloacae (strain ATCC 13047 / DSM 30054 / NBRC 13535 / NCTC 10005 / WDCM 00083 / NCDC 279-56)</name>
    <dbReference type="NCBI Taxonomy" id="716541"/>
    <lineage>
        <taxon>Bacteria</taxon>
        <taxon>Pseudomonadati</taxon>
        <taxon>Pseudomonadota</taxon>
        <taxon>Gammaproteobacteria</taxon>
        <taxon>Enterobacterales</taxon>
        <taxon>Enterobacteriaceae</taxon>
        <taxon>Enterobacter</taxon>
        <taxon>Enterobacter cloacae complex</taxon>
    </lineage>
</organism>
<gene>
    <name evidence="1" type="ordered locus">ECL_02477</name>
</gene>
<evidence type="ECO:0000313" key="2">
    <source>
        <dbReference type="Proteomes" id="UP000002363"/>
    </source>
</evidence>